<evidence type="ECO:0000259" key="2">
    <source>
        <dbReference type="Pfam" id="PF08332"/>
    </source>
</evidence>
<reference evidence="5" key="1">
    <citation type="submission" date="2016-04" db="UniProtKB">
        <authorList>
            <consortium name="WormBaseParasite"/>
        </authorList>
    </citation>
    <scope>IDENTIFICATION</scope>
</reference>
<dbReference type="GO" id="GO:0004683">
    <property type="term" value="F:calcium/calmodulin-dependent protein kinase activity"/>
    <property type="evidence" value="ECO:0007669"/>
    <property type="project" value="InterPro"/>
</dbReference>
<evidence type="ECO:0000313" key="5">
    <source>
        <dbReference type="WBParaSite" id="TASK_0000510501-mRNA-1"/>
    </source>
</evidence>
<keyword evidence="4" id="KW-1185">Reference proteome</keyword>
<dbReference type="Proteomes" id="UP000282613">
    <property type="component" value="Unassembled WGS sequence"/>
</dbReference>
<dbReference type="Gene3D" id="3.10.450.50">
    <property type="match status" value="3"/>
</dbReference>
<feature type="compositionally biased region" description="Basic and acidic residues" evidence="1">
    <location>
        <begin position="47"/>
        <end position="61"/>
    </location>
</feature>
<evidence type="ECO:0000256" key="1">
    <source>
        <dbReference type="SAM" id="MobiDB-lite"/>
    </source>
</evidence>
<dbReference type="EMBL" id="UYRS01018392">
    <property type="protein sequence ID" value="VDK34517.1"/>
    <property type="molecule type" value="Genomic_DNA"/>
</dbReference>
<feature type="domain" description="Calcium/calmodulin-dependent protein kinase II association-domain" evidence="2">
    <location>
        <begin position="86"/>
        <end position="148"/>
    </location>
</feature>
<dbReference type="AlphaFoldDB" id="A0A158R8B5"/>
<evidence type="ECO:0000313" key="3">
    <source>
        <dbReference type="EMBL" id="VDK34517.1"/>
    </source>
</evidence>
<feature type="region of interest" description="Disordered" evidence="1">
    <location>
        <begin position="1"/>
        <end position="84"/>
    </location>
</feature>
<feature type="compositionally biased region" description="Polar residues" evidence="1">
    <location>
        <begin position="1"/>
        <end position="19"/>
    </location>
</feature>
<gene>
    <name evidence="3" type="ORF">TASK_LOCUS5106</name>
</gene>
<dbReference type="WBParaSite" id="TASK_0000510501-mRNA-1">
    <property type="protein sequence ID" value="TASK_0000510501-mRNA-1"/>
    <property type="gene ID" value="TASK_0000510501"/>
</dbReference>
<feature type="domain" description="Calcium/calmodulin-dependent protein kinase II association-domain" evidence="2">
    <location>
        <begin position="428"/>
        <end position="454"/>
    </location>
</feature>
<evidence type="ECO:0000313" key="4">
    <source>
        <dbReference type="Proteomes" id="UP000282613"/>
    </source>
</evidence>
<dbReference type="InterPro" id="IPR013543">
    <property type="entry name" value="Ca/CaM-dep_prot_kinase-assoc"/>
</dbReference>
<reference evidence="3 4" key="2">
    <citation type="submission" date="2018-11" db="EMBL/GenBank/DDBJ databases">
        <authorList>
            <consortium name="Pathogen Informatics"/>
        </authorList>
    </citation>
    <scope>NUCLEOTIDE SEQUENCE [LARGE SCALE GENOMIC DNA]</scope>
</reference>
<sequence length="478" mass="53199">MFQNLAPNENAVTPGRSTLSSATSAASAKKTNGGLKGSRDGPSNAIEDSKEVKKSPVRDDTVTSNQNDTAHSTTTDGNPKTVDQDRKDEIIRLTEQLLAAATACDYEGYTRLMCPKFTYFGPDVRGTLVEGCDFHKFYFDQGLLSKNMEARVEWVMQKDLFPAPHPSIRCLDSRRDGRRKKEISSHGGRGARLKPIALGRLLQHCCVGGAVEIEIVQLEASNEWPRKRPIVLKQDPQKRQVIRDKPEMPPRRREDFDVRVPLSWSLPVTPHHVTWSFTHPPTLAVRFAAAPVDGTATASTMVHRKGSYLTSILLCCFLVIPKSLFKSVRTTIQNPTVHLLSEDAACIAYIRLTQFTDKKKNTSTCRPMRCHCEKPRFLAGREASLIVDILTKFEGTLFGNALFFTNPTMVEGGCGSCFQCHSRSDVLYTQQTEETRVWARRHGVWQNVHVHRSCLNTPGQSNNPSGSLSTAASIAYPL</sequence>
<proteinExistence type="predicted"/>
<name>A0A158R8B5_TAEAS</name>
<dbReference type="GO" id="GO:0005516">
    <property type="term" value="F:calmodulin binding"/>
    <property type="evidence" value="ECO:0007669"/>
    <property type="project" value="InterPro"/>
</dbReference>
<feature type="domain" description="Calcium/calmodulin-dependent protein kinase II association-domain" evidence="2">
    <location>
        <begin position="326"/>
        <end position="364"/>
    </location>
</feature>
<dbReference type="SUPFAM" id="SSF54427">
    <property type="entry name" value="NTF2-like"/>
    <property type="match status" value="2"/>
</dbReference>
<dbReference type="InterPro" id="IPR032710">
    <property type="entry name" value="NTF2-like_dom_sf"/>
</dbReference>
<feature type="compositionally biased region" description="Polar residues" evidence="1">
    <location>
        <begin position="456"/>
        <end position="472"/>
    </location>
</feature>
<dbReference type="STRING" id="60517.A0A158R8B5"/>
<feature type="region of interest" description="Disordered" evidence="1">
    <location>
        <begin position="456"/>
        <end position="478"/>
    </location>
</feature>
<dbReference type="Pfam" id="PF08332">
    <property type="entry name" value="CaMKII_AD"/>
    <property type="match status" value="3"/>
</dbReference>
<organism evidence="5">
    <name type="scientific">Taenia asiatica</name>
    <name type="common">Asian tapeworm</name>
    <dbReference type="NCBI Taxonomy" id="60517"/>
    <lineage>
        <taxon>Eukaryota</taxon>
        <taxon>Metazoa</taxon>
        <taxon>Spiralia</taxon>
        <taxon>Lophotrochozoa</taxon>
        <taxon>Platyhelminthes</taxon>
        <taxon>Cestoda</taxon>
        <taxon>Eucestoda</taxon>
        <taxon>Cyclophyllidea</taxon>
        <taxon>Taeniidae</taxon>
        <taxon>Taenia</taxon>
    </lineage>
</organism>
<accession>A0A158R8B5</accession>
<feature type="compositionally biased region" description="Polar residues" evidence="1">
    <location>
        <begin position="62"/>
        <end position="78"/>
    </location>
</feature>
<protein>
    <submittedName>
        <fullName evidence="5">CaMKII_AD domain-containing protein</fullName>
    </submittedName>
</protein>
<dbReference type="OrthoDB" id="442176at2759"/>
<feature type="compositionally biased region" description="Low complexity" evidence="1">
    <location>
        <begin position="20"/>
        <end position="31"/>
    </location>
</feature>